<dbReference type="PANTHER" id="PTHR33491">
    <property type="entry name" value="OSJNBA0016N04.9 PROTEIN"/>
    <property type="match status" value="1"/>
</dbReference>
<keyword evidence="3" id="KW-0812">Transmembrane</keyword>
<protein>
    <recommendedName>
        <fullName evidence="4">Wall-associated receptor kinase galacturonan-binding domain-containing protein</fullName>
    </recommendedName>
</protein>
<evidence type="ECO:0000256" key="2">
    <source>
        <dbReference type="ARBA" id="ARBA00022729"/>
    </source>
</evidence>
<sequence>VSTYYRKQRKHISDILWKQHFQRAEYMASVLLVGVAIVLSLAYISAQPAPGCQTHCGDVEIPYPFGIVGTGCALEKGFEINCSKTVDGEKPNIVIFRKKPNIVNIEVLNISVSHGKTRVLNRISTYCYNPITRKM</sequence>
<dbReference type="EMBL" id="RWGY01000026">
    <property type="protein sequence ID" value="TVU20917.1"/>
    <property type="molecule type" value="Genomic_DNA"/>
</dbReference>
<keyword evidence="6" id="KW-1185">Reference proteome</keyword>
<feature type="non-terminal residue" evidence="5">
    <location>
        <position position="1"/>
    </location>
</feature>
<evidence type="ECO:0000259" key="4">
    <source>
        <dbReference type="Pfam" id="PF13947"/>
    </source>
</evidence>
<keyword evidence="3" id="KW-1133">Transmembrane helix</keyword>
<proteinExistence type="predicted"/>
<dbReference type="Proteomes" id="UP000324897">
    <property type="component" value="Unassembled WGS sequence"/>
</dbReference>
<keyword evidence="2" id="KW-0732">Signal</keyword>
<dbReference type="AlphaFoldDB" id="A0A5J9UC37"/>
<reference evidence="5 6" key="1">
    <citation type="journal article" date="2019" name="Sci. Rep.">
        <title>A high-quality genome of Eragrostis curvula grass provides insights into Poaceae evolution and supports new strategies to enhance forage quality.</title>
        <authorList>
            <person name="Carballo J."/>
            <person name="Santos B.A.C.M."/>
            <person name="Zappacosta D."/>
            <person name="Garbus I."/>
            <person name="Selva J.P."/>
            <person name="Gallo C.A."/>
            <person name="Diaz A."/>
            <person name="Albertini E."/>
            <person name="Caccamo M."/>
            <person name="Echenique V."/>
        </authorList>
    </citation>
    <scope>NUCLEOTIDE SEQUENCE [LARGE SCALE GENOMIC DNA]</scope>
    <source>
        <strain evidence="6">cv. Victoria</strain>
        <tissue evidence="5">Leaf</tissue>
    </source>
</reference>
<organism evidence="5 6">
    <name type="scientific">Eragrostis curvula</name>
    <name type="common">weeping love grass</name>
    <dbReference type="NCBI Taxonomy" id="38414"/>
    <lineage>
        <taxon>Eukaryota</taxon>
        <taxon>Viridiplantae</taxon>
        <taxon>Streptophyta</taxon>
        <taxon>Embryophyta</taxon>
        <taxon>Tracheophyta</taxon>
        <taxon>Spermatophyta</taxon>
        <taxon>Magnoliopsida</taxon>
        <taxon>Liliopsida</taxon>
        <taxon>Poales</taxon>
        <taxon>Poaceae</taxon>
        <taxon>PACMAD clade</taxon>
        <taxon>Chloridoideae</taxon>
        <taxon>Eragrostideae</taxon>
        <taxon>Eragrostidinae</taxon>
        <taxon>Eragrostis</taxon>
    </lineage>
</organism>
<dbReference type="GO" id="GO:0030247">
    <property type="term" value="F:polysaccharide binding"/>
    <property type="evidence" value="ECO:0007669"/>
    <property type="project" value="InterPro"/>
</dbReference>
<name>A0A5J9UC37_9POAL</name>
<evidence type="ECO:0000313" key="6">
    <source>
        <dbReference type="Proteomes" id="UP000324897"/>
    </source>
</evidence>
<dbReference type="OrthoDB" id="693203at2759"/>
<dbReference type="GO" id="GO:0016020">
    <property type="term" value="C:membrane"/>
    <property type="evidence" value="ECO:0007669"/>
    <property type="project" value="UniProtKB-SubCell"/>
</dbReference>
<evidence type="ECO:0000313" key="5">
    <source>
        <dbReference type="EMBL" id="TVU20917.1"/>
    </source>
</evidence>
<comment type="subcellular location">
    <subcellularLocation>
        <location evidence="1">Membrane</location>
        <topology evidence="1">Single-pass membrane protein</topology>
    </subcellularLocation>
</comment>
<accession>A0A5J9UC37</accession>
<dbReference type="Gramene" id="TVU20917">
    <property type="protein sequence ID" value="TVU20917"/>
    <property type="gene ID" value="EJB05_30521"/>
</dbReference>
<evidence type="ECO:0000256" key="1">
    <source>
        <dbReference type="ARBA" id="ARBA00004167"/>
    </source>
</evidence>
<dbReference type="Pfam" id="PF13947">
    <property type="entry name" value="GUB_WAK_bind"/>
    <property type="match status" value="1"/>
</dbReference>
<feature type="domain" description="Wall-associated receptor kinase galacturonan-binding" evidence="4">
    <location>
        <begin position="52"/>
        <end position="119"/>
    </location>
</feature>
<evidence type="ECO:0000256" key="3">
    <source>
        <dbReference type="SAM" id="Phobius"/>
    </source>
</evidence>
<keyword evidence="3" id="KW-0472">Membrane</keyword>
<dbReference type="InterPro" id="IPR025287">
    <property type="entry name" value="WAK_GUB"/>
</dbReference>
<comment type="caution">
    <text evidence="5">The sequence shown here is derived from an EMBL/GenBank/DDBJ whole genome shotgun (WGS) entry which is preliminary data.</text>
</comment>
<gene>
    <name evidence="5" type="ORF">EJB05_30521</name>
</gene>
<feature type="transmembrane region" description="Helical" evidence="3">
    <location>
        <begin position="26"/>
        <end position="46"/>
    </location>
</feature>